<keyword evidence="10" id="KW-0067">ATP-binding</keyword>
<evidence type="ECO:0000313" key="16">
    <source>
        <dbReference type="Proteomes" id="UP000315395"/>
    </source>
</evidence>
<comment type="catalytic activity">
    <reaction evidence="2 13">
        <text>7,8-dihydroneopterin = 6-hydroxymethyl-7,8-dihydropterin + glycolaldehyde</text>
        <dbReference type="Rhea" id="RHEA:10540"/>
        <dbReference type="ChEBI" id="CHEBI:17001"/>
        <dbReference type="ChEBI" id="CHEBI:17071"/>
        <dbReference type="ChEBI" id="CHEBI:44841"/>
        <dbReference type="EC" id="4.1.2.25"/>
    </reaction>
</comment>
<comment type="similarity">
    <text evidence="6">In the N-terminal section; belongs to the DHNA family.</text>
</comment>
<evidence type="ECO:0000256" key="6">
    <source>
        <dbReference type="ARBA" id="ARBA00009640"/>
    </source>
</evidence>
<dbReference type="GO" id="GO:0046654">
    <property type="term" value="P:tetrahydrofolate biosynthetic process"/>
    <property type="evidence" value="ECO:0007669"/>
    <property type="project" value="UniProtKB-UniRule"/>
</dbReference>
<dbReference type="NCBIfam" id="TIGR00525">
    <property type="entry name" value="folB"/>
    <property type="match status" value="1"/>
</dbReference>
<dbReference type="GO" id="GO:0003848">
    <property type="term" value="F:2-amino-4-hydroxy-6-hydroxymethyldihydropteridine diphosphokinase activity"/>
    <property type="evidence" value="ECO:0007669"/>
    <property type="project" value="UniProtKB-EC"/>
</dbReference>
<dbReference type="EC" id="2.7.6.3" evidence="13"/>
<evidence type="ECO:0000256" key="13">
    <source>
        <dbReference type="RuleBase" id="RU362079"/>
    </source>
</evidence>
<dbReference type="CDD" id="cd00483">
    <property type="entry name" value="HPPK"/>
    <property type="match status" value="1"/>
</dbReference>
<comment type="pathway">
    <text evidence="3 13">Cofactor biosynthesis; tetrahydrofolate biosynthesis; 2-amino-4-hydroxy-6-hydroxymethyl-7,8-dihydropteridine diphosphate from 7,8-dihydroneopterin triphosphate: step 3/4.</text>
</comment>
<dbReference type="FunFam" id="3.30.1130.10:FF:000003">
    <property type="entry name" value="7,8-dihydroneopterin aldolase"/>
    <property type="match status" value="1"/>
</dbReference>
<dbReference type="Pfam" id="PF02152">
    <property type="entry name" value="FolB"/>
    <property type="match status" value="1"/>
</dbReference>
<evidence type="ECO:0000256" key="4">
    <source>
        <dbReference type="ARBA" id="ARBA00005051"/>
    </source>
</evidence>
<dbReference type="GO" id="GO:0004150">
    <property type="term" value="F:dihydroneopterin aldolase activity"/>
    <property type="evidence" value="ECO:0007669"/>
    <property type="project" value="UniProtKB-UniRule"/>
</dbReference>
<dbReference type="PANTHER" id="PTHR43071">
    <property type="entry name" value="2-AMINO-4-HYDROXY-6-HYDROXYMETHYLDIHYDROPTERIDINE PYROPHOSPHOKINASE"/>
    <property type="match status" value="1"/>
</dbReference>
<dbReference type="CDD" id="cd00534">
    <property type="entry name" value="DHNA_DHNTPE"/>
    <property type="match status" value="1"/>
</dbReference>
<sequence length="297" mass="31702">MTDTHSARRSPDRITLTGVTAYGYHGVLASEKTDGQEFGVDLCLEVDLSRAGESDNLAHTVNYAEVAADVVTILQGPSQDLIEGVAAQIADAVLTRPLVEAVEVTLHKPHAPVGVPFTDVTVQVRRERDVPVVIALGANLGDDPADTLNRAAERLSGLPGLRDVVLSALFETDPVGGPEQPVYTNAVALARTSLAPWRLLAALHGIEHEFGRTREIRWGARSLDLDLIQVGVPGETSEVLSDDPELLLPHPRAHQRGFVLTPWHSVDPSAALRVGDAVSPVADLLPDVADQGVRPRG</sequence>
<dbReference type="InterPro" id="IPR006156">
    <property type="entry name" value="Dihydroneopterin_aldolase"/>
</dbReference>
<dbReference type="PROSITE" id="PS00794">
    <property type="entry name" value="HPPK"/>
    <property type="match status" value="1"/>
</dbReference>
<evidence type="ECO:0000256" key="8">
    <source>
        <dbReference type="ARBA" id="ARBA00022741"/>
    </source>
</evidence>
<evidence type="ECO:0000256" key="2">
    <source>
        <dbReference type="ARBA" id="ARBA00001353"/>
    </source>
</evidence>
<dbReference type="EMBL" id="CP041616">
    <property type="protein sequence ID" value="QDO89887.1"/>
    <property type="molecule type" value="Genomic_DNA"/>
</dbReference>
<comment type="pathway">
    <text evidence="4">Cofactor biosynthesis; tetrahydrofolate biosynthesis; 2-amino-4-hydroxy-6-hydroxymethyl-7,8-dihydropteridine diphosphate from 7,8-dihydroneopterin triphosphate: step 4/4.</text>
</comment>
<comment type="function">
    <text evidence="13">Catalyzes the conversion of 7,8-dihydroneopterin to 6-hydroxymethyl-7,8-dihydropterin.</text>
</comment>
<dbReference type="AlphaFoldDB" id="A0A516GEC3"/>
<keyword evidence="11 13" id="KW-0289">Folate biosynthesis</keyword>
<dbReference type="RefSeq" id="WP_143784607.1">
    <property type="nucleotide sequence ID" value="NZ_CP041616.1"/>
</dbReference>
<gene>
    <name evidence="15" type="primary">folK</name>
    <name evidence="15" type="ORF">FNH13_17420</name>
</gene>
<evidence type="ECO:0000256" key="10">
    <source>
        <dbReference type="ARBA" id="ARBA00022840"/>
    </source>
</evidence>
<keyword evidence="8" id="KW-0547">Nucleotide-binding</keyword>
<name>A0A516GEC3_9MICO</name>
<dbReference type="PANTHER" id="PTHR43071:SF1">
    <property type="entry name" value="2-AMINO-4-HYDROXY-6-HYDROXYMETHYLDIHYDROPTERIDINE PYROPHOSPHOKINASE"/>
    <property type="match status" value="1"/>
</dbReference>
<dbReference type="Gene3D" id="3.30.1130.10">
    <property type="match status" value="1"/>
</dbReference>
<dbReference type="OrthoDB" id="9808041at2"/>
<dbReference type="NCBIfam" id="TIGR01498">
    <property type="entry name" value="folK"/>
    <property type="match status" value="1"/>
</dbReference>
<dbReference type="GO" id="GO:0016301">
    <property type="term" value="F:kinase activity"/>
    <property type="evidence" value="ECO:0007669"/>
    <property type="project" value="UniProtKB-KW"/>
</dbReference>
<accession>A0A516GEC3</accession>
<dbReference type="InterPro" id="IPR006157">
    <property type="entry name" value="FolB_dom"/>
</dbReference>
<evidence type="ECO:0000256" key="12">
    <source>
        <dbReference type="ARBA" id="ARBA00023239"/>
    </source>
</evidence>
<dbReference type="SUPFAM" id="SSF55083">
    <property type="entry name" value="6-hydroxymethyl-7,8-dihydropterin pyrophosphokinase, HPPK"/>
    <property type="match status" value="1"/>
</dbReference>
<dbReference type="GO" id="GO:0046656">
    <property type="term" value="P:folic acid biosynthetic process"/>
    <property type="evidence" value="ECO:0007669"/>
    <property type="project" value="UniProtKB-UniRule"/>
</dbReference>
<keyword evidence="16" id="KW-1185">Reference proteome</keyword>
<evidence type="ECO:0000256" key="7">
    <source>
        <dbReference type="ARBA" id="ARBA00022679"/>
    </source>
</evidence>
<dbReference type="SMART" id="SM00905">
    <property type="entry name" value="FolB"/>
    <property type="match status" value="1"/>
</dbReference>
<dbReference type="KEGG" id="orz:FNH13_17420"/>
<proteinExistence type="inferred from homology"/>
<evidence type="ECO:0000256" key="3">
    <source>
        <dbReference type="ARBA" id="ARBA00005013"/>
    </source>
</evidence>
<dbReference type="GO" id="GO:0005524">
    <property type="term" value="F:ATP binding"/>
    <property type="evidence" value="ECO:0007669"/>
    <property type="project" value="UniProtKB-KW"/>
</dbReference>
<dbReference type="Gene3D" id="3.30.70.560">
    <property type="entry name" value="7,8-Dihydro-6-hydroxymethylpterin-pyrophosphokinase HPPK"/>
    <property type="match status" value="1"/>
</dbReference>
<dbReference type="UniPathway" id="UPA00077">
    <property type="reaction ID" value="UER00154"/>
</dbReference>
<keyword evidence="9 15" id="KW-0418">Kinase</keyword>
<evidence type="ECO:0000313" key="15">
    <source>
        <dbReference type="EMBL" id="QDO89887.1"/>
    </source>
</evidence>
<evidence type="ECO:0000256" key="5">
    <source>
        <dbReference type="ARBA" id="ARBA00005708"/>
    </source>
</evidence>
<reference evidence="15 16" key="1">
    <citation type="submission" date="2019-07" db="EMBL/GenBank/DDBJ databases">
        <title>complete genome sequencing of Ornithinimicrobium sp. H23M54.</title>
        <authorList>
            <person name="Bae J.-W."/>
            <person name="Lee S.-Y."/>
        </authorList>
    </citation>
    <scope>NUCLEOTIDE SEQUENCE [LARGE SCALE GENOMIC DNA]</scope>
    <source>
        <strain evidence="15 16">H23M54</strain>
    </source>
</reference>
<keyword evidence="7 15" id="KW-0808">Transferase</keyword>
<protein>
    <recommendedName>
        <fullName evidence="13">Bifunctional folate synthesis protein</fullName>
    </recommendedName>
    <domain>
        <recommendedName>
            <fullName evidence="13">Dihydroneopterin aldolase</fullName>
            <shortName evidence="13">DHNA</shortName>
            <ecNumber evidence="13">4.1.2.25</ecNumber>
        </recommendedName>
        <alternativeName>
            <fullName evidence="13">7,8-dihydroneopterin aldolase</fullName>
        </alternativeName>
    </domain>
    <domain>
        <recommendedName>
            <fullName evidence="13">2-amino-4-hydroxy-6-hydroxymethyldihydropteridine pyrophosphokinase</fullName>
            <ecNumber evidence="13">2.7.6.3</ecNumber>
        </recommendedName>
        <alternativeName>
            <fullName evidence="13">6-hydroxymethyl-7,8-dihydropterin pyrophosphokinase</fullName>
            <shortName evidence="13">PPPK</shortName>
        </alternativeName>
        <alternativeName>
            <fullName evidence="13">7,8-dihydro-6-hydroxymethylpterin pyrophosphokinase</fullName>
            <shortName evidence="13">HPPK</shortName>
        </alternativeName>
    </domain>
</protein>
<evidence type="ECO:0000259" key="14">
    <source>
        <dbReference type="PROSITE" id="PS00794"/>
    </source>
</evidence>
<dbReference type="InterPro" id="IPR000550">
    <property type="entry name" value="Hppk"/>
</dbReference>
<dbReference type="Proteomes" id="UP000315395">
    <property type="component" value="Chromosome"/>
</dbReference>
<dbReference type="SUPFAM" id="SSF55620">
    <property type="entry name" value="Tetrahydrobiopterin biosynthesis enzymes-like"/>
    <property type="match status" value="1"/>
</dbReference>
<dbReference type="Pfam" id="PF01288">
    <property type="entry name" value="HPPK"/>
    <property type="match status" value="1"/>
</dbReference>
<dbReference type="InterPro" id="IPR043133">
    <property type="entry name" value="GTP-CH-I_C/QueF"/>
</dbReference>
<comment type="catalytic activity">
    <reaction evidence="1">
        <text>6-hydroxymethyl-7,8-dihydropterin + ATP = (7,8-dihydropterin-6-yl)methyl diphosphate + AMP + H(+)</text>
        <dbReference type="Rhea" id="RHEA:11412"/>
        <dbReference type="ChEBI" id="CHEBI:15378"/>
        <dbReference type="ChEBI" id="CHEBI:30616"/>
        <dbReference type="ChEBI" id="CHEBI:44841"/>
        <dbReference type="ChEBI" id="CHEBI:72950"/>
        <dbReference type="ChEBI" id="CHEBI:456215"/>
        <dbReference type="EC" id="2.7.6.3"/>
    </reaction>
</comment>
<evidence type="ECO:0000256" key="1">
    <source>
        <dbReference type="ARBA" id="ARBA00000198"/>
    </source>
</evidence>
<keyword evidence="12 13" id="KW-0456">Lyase</keyword>
<dbReference type="NCBIfam" id="TIGR00526">
    <property type="entry name" value="folB_dom"/>
    <property type="match status" value="1"/>
</dbReference>
<feature type="domain" description="7,8-dihydro-6-hydroxymethylpterin-pyrophosphokinase" evidence="14">
    <location>
        <begin position="217"/>
        <end position="228"/>
    </location>
</feature>
<evidence type="ECO:0000256" key="9">
    <source>
        <dbReference type="ARBA" id="ARBA00022777"/>
    </source>
</evidence>
<dbReference type="InterPro" id="IPR035907">
    <property type="entry name" value="Hppk_sf"/>
</dbReference>
<comment type="similarity">
    <text evidence="5 13">Belongs to the DHNA family.</text>
</comment>
<evidence type="ECO:0000256" key="11">
    <source>
        <dbReference type="ARBA" id="ARBA00022909"/>
    </source>
</evidence>
<organism evidence="15 16">
    <name type="scientific">Ornithinimicrobium ciconiae</name>
    <dbReference type="NCBI Taxonomy" id="2594265"/>
    <lineage>
        <taxon>Bacteria</taxon>
        <taxon>Bacillati</taxon>
        <taxon>Actinomycetota</taxon>
        <taxon>Actinomycetes</taxon>
        <taxon>Micrococcales</taxon>
        <taxon>Ornithinimicrobiaceae</taxon>
        <taxon>Ornithinimicrobium</taxon>
    </lineage>
</organism>
<dbReference type="EC" id="4.1.2.25" evidence="13"/>